<comment type="caution">
    <text evidence="1">The sequence shown here is derived from an EMBL/GenBank/DDBJ whole genome shotgun (WGS) entry which is preliminary data.</text>
</comment>
<accession>A0A133UIC5</accession>
<keyword evidence="2" id="KW-1185">Reference proteome</keyword>
<sequence>MQKIIDWFGIGRKTLYQWRKEGSKPDPVRGLEVAKGKGWVPLKFSSEALPALNKICAWILSGGSISSLYVVSLSGRLEDLKKLEKDVRRLGLKPTFLEARWGKGGERT</sequence>
<evidence type="ECO:0000313" key="1">
    <source>
        <dbReference type="EMBL" id="KXA93991.1"/>
    </source>
</evidence>
<evidence type="ECO:0000313" key="2">
    <source>
        <dbReference type="Proteomes" id="UP000070657"/>
    </source>
</evidence>
<name>A0A133UIC5_9EURY</name>
<reference evidence="1 2" key="1">
    <citation type="journal article" date="2016" name="Sci. Rep.">
        <title>Metabolic traits of an uncultured archaeal lineage -MSBL1- from brine pools of the Red Sea.</title>
        <authorList>
            <person name="Mwirichia R."/>
            <person name="Alam I."/>
            <person name="Rashid M."/>
            <person name="Vinu M."/>
            <person name="Ba-Alawi W."/>
            <person name="Anthony Kamau A."/>
            <person name="Kamanda Ngugi D."/>
            <person name="Goker M."/>
            <person name="Klenk H.P."/>
            <person name="Bajic V."/>
            <person name="Stingl U."/>
        </authorList>
    </citation>
    <scope>NUCLEOTIDE SEQUENCE [LARGE SCALE GENOMIC DNA]</scope>
    <source>
        <strain evidence="1">SCGC-AAA259E22</strain>
    </source>
</reference>
<gene>
    <name evidence="1" type="ORF">AKJ66_00045</name>
</gene>
<protein>
    <submittedName>
        <fullName evidence="1">Uncharacterized protein</fullName>
    </submittedName>
</protein>
<dbReference type="AlphaFoldDB" id="A0A133UIC5"/>
<dbReference type="Proteomes" id="UP000070657">
    <property type="component" value="Unassembled WGS sequence"/>
</dbReference>
<dbReference type="EMBL" id="LHXP01000001">
    <property type="protein sequence ID" value="KXA93991.1"/>
    <property type="molecule type" value="Genomic_DNA"/>
</dbReference>
<proteinExistence type="predicted"/>
<organism evidence="1 2">
    <name type="scientific">candidate division MSBL1 archaeon SCGC-AAA259E22</name>
    <dbReference type="NCBI Taxonomy" id="1698265"/>
    <lineage>
        <taxon>Archaea</taxon>
        <taxon>Methanobacteriati</taxon>
        <taxon>Methanobacteriota</taxon>
        <taxon>candidate division MSBL1</taxon>
    </lineage>
</organism>